<evidence type="ECO:0000256" key="1">
    <source>
        <dbReference type="ARBA" id="ARBA00023157"/>
    </source>
</evidence>
<dbReference type="SUPFAM" id="SSF49899">
    <property type="entry name" value="Concanavalin A-like lectins/glucanases"/>
    <property type="match status" value="1"/>
</dbReference>
<dbReference type="InterPro" id="IPR036024">
    <property type="entry name" value="Somatomedin_B-like_dom_sf"/>
</dbReference>
<dbReference type="AlphaFoldDB" id="A0A8R2NNM8"/>
<feature type="domain" description="SMB" evidence="7">
    <location>
        <begin position="306"/>
        <end position="346"/>
    </location>
</feature>
<sequence length="847" mass="94214">MVGFSAIFVFFVYLYLSKVLECDSLSRNRCPTIELKNGRVRLRAGGRVARISCLPPFKLIRGYEEANCVRGQWDTENPICAREGCLIQESVPHGRLDVLNEGAKLEVKCDLGYTIDGPSYVYCNEDLEWNEELKGCKEHDQIFLFCDFESSDERFCGWKNDIFNDIDWLADKVTFIFFTTRRHVSPGSSQYFKSNYISLDAGNYGSTTTGRLLSPAILPARSKQRCLVFAYKVMSGNSNGIPILKVTFGGIPHWESHEGQGRAIIGLYKMNTTAKIIIEGKSCKAAIDNIIITEGDSCINLPYEEETNSCHDNCGTITFGRCSCDWECYNNNNCCPDLRIKCPYIVPMENITRLYLTNATTATKTSVTTTEKTTILNVTVKNITTSSPVITTPRHNDTIIIDKITTASTTKQSNITSKFSPVSITNLTMTVSIPLTTTSTDVPKSTLFVNSTTSRTINPHSVTTSPNVATVTPNIVVAIQSNSSKIIKTPSMTMTPSISSSTIEPLTVNKTFATEKLNITPTAITKSLMVNTTISMTTTLPKISSSTSRPDKLNPTMKVIFIPTIISNSAVENTPLTTLTSVYLSNSTVKPLIKYSTLSTVKLINSSSTITKSITEYSPSTTALINNSTKLSIQPSIPDSDEQLINKSINTQQTKQNTIINENKTMLNNSTTRVPSNVKYLNDSIVPDKNMVVFDISGRNPHLKPFEYNQTSNYKDPLNITTESYNLSDLRNTSIPYKNEKPTKVLKVHQIPELNDWLHNQSTKNIDNRLADSVKQDENAKSSYTFDTVTIIKYIAAIGVVLLTFKFTLSFILLRFNKPSSDEMGEHFIETDNESSCNMELTSNNKE</sequence>
<keyword evidence="1 2" id="KW-1015">Disulfide bond</keyword>
<dbReference type="InterPro" id="IPR000436">
    <property type="entry name" value="Sushi_SCR_CCP_dom"/>
</dbReference>
<name>A0A8R2NNM8_ACYPI</name>
<dbReference type="GO" id="GO:0016020">
    <property type="term" value="C:membrane"/>
    <property type="evidence" value="ECO:0007669"/>
    <property type="project" value="InterPro"/>
</dbReference>
<evidence type="ECO:0000256" key="2">
    <source>
        <dbReference type="PROSITE-ProRule" id="PRU00302"/>
    </source>
</evidence>
<dbReference type="Pfam" id="PF00629">
    <property type="entry name" value="MAM"/>
    <property type="match status" value="1"/>
</dbReference>
<dbReference type="Pfam" id="PF00084">
    <property type="entry name" value="Sushi"/>
    <property type="match status" value="1"/>
</dbReference>
<feature type="signal peptide" evidence="4">
    <location>
        <begin position="1"/>
        <end position="22"/>
    </location>
</feature>
<keyword evidence="3" id="KW-0812">Transmembrane</keyword>
<protein>
    <submittedName>
        <fullName evidence="8">Uncharacterized protein</fullName>
    </submittedName>
</protein>
<evidence type="ECO:0000259" key="7">
    <source>
        <dbReference type="PROSITE" id="PS50958"/>
    </source>
</evidence>
<dbReference type="PROSITE" id="PS50923">
    <property type="entry name" value="SUSHI"/>
    <property type="match status" value="1"/>
</dbReference>
<evidence type="ECO:0000259" key="6">
    <source>
        <dbReference type="PROSITE" id="PS50923"/>
    </source>
</evidence>
<dbReference type="PROSITE" id="PS50958">
    <property type="entry name" value="SMB_2"/>
    <property type="match status" value="1"/>
</dbReference>
<keyword evidence="9" id="KW-1185">Reference proteome</keyword>
<dbReference type="InterPro" id="IPR013320">
    <property type="entry name" value="ConA-like_dom_sf"/>
</dbReference>
<dbReference type="EnsemblMetazoa" id="XM_001950592.5">
    <property type="protein sequence ID" value="XP_001950627.2"/>
    <property type="gene ID" value="LOC100166562"/>
</dbReference>
<feature type="transmembrane region" description="Helical" evidence="3">
    <location>
        <begin position="791"/>
        <end position="814"/>
    </location>
</feature>
<proteinExistence type="predicted"/>
<evidence type="ECO:0000313" key="9">
    <source>
        <dbReference type="Proteomes" id="UP000007819"/>
    </source>
</evidence>
<dbReference type="CDD" id="cd00033">
    <property type="entry name" value="CCP"/>
    <property type="match status" value="1"/>
</dbReference>
<evidence type="ECO:0000259" key="5">
    <source>
        <dbReference type="PROSITE" id="PS50060"/>
    </source>
</evidence>
<dbReference type="Gene3D" id="2.60.120.200">
    <property type="match status" value="1"/>
</dbReference>
<feature type="disulfide bond" evidence="2">
    <location>
        <begin position="80"/>
        <end position="123"/>
    </location>
</feature>
<dbReference type="EnsemblMetazoa" id="XM_029488516.1">
    <property type="protein sequence ID" value="XP_029344376.1"/>
    <property type="gene ID" value="LOC100166562"/>
</dbReference>
<dbReference type="PROSITE" id="PS50060">
    <property type="entry name" value="MAM_2"/>
    <property type="match status" value="1"/>
</dbReference>
<evidence type="ECO:0000256" key="3">
    <source>
        <dbReference type="SAM" id="Phobius"/>
    </source>
</evidence>
<reference evidence="9" key="1">
    <citation type="submission" date="2010-06" db="EMBL/GenBank/DDBJ databases">
        <authorList>
            <person name="Jiang H."/>
            <person name="Abraham K."/>
            <person name="Ali S."/>
            <person name="Alsbrooks S.L."/>
            <person name="Anim B.N."/>
            <person name="Anosike U.S."/>
            <person name="Attaway T."/>
            <person name="Bandaranaike D.P."/>
            <person name="Battles P.K."/>
            <person name="Bell S.N."/>
            <person name="Bell A.V."/>
            <person name="Beltran B."/>
            <person name="Bickham C."/>
            <person name="Bustamante Y."/>
            <person name="Caleb T."/>
            <person name="Canada A."/>
            <person name="Cardenas V."/>
            <person name="Carter K."/>
            <person name="Chacko J."/>
            <person name="Chandrabose M.N."/>
            <person name="Chavez D."/>
            <person name="Chavez A."/>
            <person name="Chen L."/>
            <person name="Chu H.-S."/>
            <person name="Claassen K.J."/>
            <person name="Cockrell R."/>
            <person name="Collins M."/>
            <person name="Cooper J.A."/>
            <person name="Cree A."/>
            <person name="Curry S.M."/>
            <person name="Da Y."/>
            <person name="Dao M.D."/>
            <person name="Das B."/>
            <person name="Davila M.-L."/>
            <person name="Davy-Carroll L."/>
            <person name="Denson S."/>
            <person name="Dinh H."/>
            <person name="Ebong V.E."/>
            <person name="Edwards J.R."/>
            <person name="Egan A."/>
            <person name="El-Daye J."/>
            <person name="Escobedo L."/>
            <person name="Fernandez S."/>
            <person name="Fernando P.R."/>
            <person name="Flagg N."/>
            <person name="Forbes L.D."/>
            <person name="Fowler R.G."/>
            <person name="Fu Q."/>
            <person name="Gabisi R.A."/>
            <person name="Ganer J."/>
            <person name="Garbino Pronczuk A."/>
            <person name="Garcia R.M."/>
            <person name="Garner T."/>
            <person name="Garrett T.E."/>
            <person name="Gonzalez D.A."/>
            <person name="Hamid H."/>
            <person name="Hawkins E.S."/>
            <person name="Hirani K."/>
            <person name="Hogues M.E."/>
            <person name="Hollins B."/>
            <person name="Hsiao C.-H."/>
            <person name="Jabil R."/>
            <person name="James M.L."/>
            <person name="Jhangiani S.N."/>
            <person name="Johnson B."/>
            <person name="Johnson Q."/>
            <person name="Joshi V."/>
            <person name="Kalu J.B."/>
            <person name="Kam C."/>
            <person name="Kashfia A."/>
            <person name="Keebler J."/>
            <person name="Kisamo H."/>
            <person name="Kovar C.L."/>
            <person name="Lago L.A."/>
            <person name="Lai C.-Y."/>
            <person name="Laidlaw J."/>
            <person name="Lara F."/>
            <person name="Le T.-K."/>
            <person name="Lee S.L."/>
            <person name="Legall F.H."/>
            <person name="Lemon S.J."/>
            <person name="Lewis L.R."/>
            <person name="Li B."/>
            <person name="Liu Y."/>
            <person name="Liu Y.-S."/>
            <person name="Lopez J."/>
            <person name="Lozado R.J."/>
            <person name="Lu J."/>
            <person name="Madu R.C."/>
            <person name="Maheshwari M."/>
            <person name="Maheshwari R."/>
            <person name="Malloy K."/>
            <person name="Martinez E."/>
            <person name="Mathew T."/>
            <person name="Mercado I.C."/>
            <person name="Mercado C."/>
            <person name="Meyer B."/>
            <person name="Montgomery K."/>
            <person name="Morgan M.B."/>
            <person name="Munidasa M."/>
            <person name="Nazareth L.V."/>
            <person name="Nelson J."/>
            <person name="Ng B.M."/>
            <person name="Nguyen N.B."/>
            <person name="Nguyen P.Q."/>
            <person name="Nguyen T."/>
            <person name="Obregon M."/>
            <person name="Okwuonu G.O."/>
            <person name="Onwere C.G."/>
            <person name="Orozco G."/>
            <person name="Parra A."/>
            <person name="Patel S."/>
            <person name="Patil S."/>
            <person name="Perez A."/>
            <person name="Perez Y."/>
            <person name="Pham C."/>
            <person name="Primus E.L."/>
            <person name="Pu L.-L."/>
            <person name="Puazo M."/>
            <person name="Qin X."/>
            <person name="Quiroz J.B."/>
            <person name="Reese J."/>
            <person name="Richards S."/>
            <person name="Rives C.M."/>
            <person name="Robberts R."/>
            <person name="Ruiz S.J."/>
            <person name="Ruiz M.J."/>
            <person name="Santibanez J."/>
            <person name="Schneider B.W."/>
            <person name="Sisson I."/>
            <person name="Smith M."/>
            <person name="Sodergren E."/>
            <person name="Song X.-Z."/>
            <person name="Song B.B."/>
            <person name="Summersgill H."/>
            <person name="Thelus R."/>
            <person name="Thornton R.D."/>
            <person name="Trejos Z.Y."/>
            <person name="Usmani K."/>
            <person name="Vattathil S."/>
            <person name="Villasana D."/>
            <person name="Walker D.L."/>
            <person name="Wang S."/>
            <person name="Wang K."/>
            <person name="White C.S."/>
            <person name="Williams A.C."/>
            <person name="Williamson J."/>
            <person name="Wilson K."/>
            <person name="Woghiren I.O."/>
            <person name="Woodworth J.R."/>
            <person name="Worley K.C."/>
            <person name="Wright R.A."/>
            <person name="Wu W."/>
            <person name="Young L."/>
            <person name="Zhang L."/>
            <person name="Zhang J."/>
            <person name="Zhu Y."/>
            <person name="Muzny D.M."/>
            <person name="Weinstock G."/>
            <person name="Gibbs R.A."/>
        </authorList>
    </citation>
    <scope>NUCLEOTIDE SEQUENCE [LARGE SCALE GENOMIC DNA]</scope>
    <source>
        <strain evidence="9">LSR1</strain>
    </source>
</reference>
<dbReference type="SMART" id="SM00032">
    <property type="entry name" value="CCP"/>
    <property type="match status" value="2"/>
</dbReference>
<evidence type="ECO:0000313" key="8">
    <source>
        <dbReference type="EnsemblMetazoa" id="XP_029344376.1"/>
    </source>
</evidence>
<feature type="domain" description="Sushi" evidence="6">
    <location>
        <begin position="78"/>
        <end position="138"/>
    </location>
</feature>
<keyword evidence="3" id="KW-1133">Transmembrane helix</keyword>
<evidence type="ECO:0000256" key="4">
    <source>
        <dbReference type="SAM" id="SignalP"/>
    </source>
</evidence>
<keyword evidence="4" id="KW-0732">Signal</keyword>
<dbReference type="SMART" id="SM00137">
    <property type="entry name" value="MAM"/>
    <property type="match status" value="1"/>
</dbReference>
<feature type="domain" description="MAM" evidence="5">
    <location>
        <begin position="144"/>
        <end position="231"/>
    </location>
</feature>
<dbReference type="SUPFAM" id="SSF90188">
    <property type="entry name" value="Somatomedin B domain"/>
    <property type="match status" value="1"/>
</dbReference>
<dbReference type="Proteomes" id="UP000007819">
    <property type="component" value="Chromosome A1"/>
</dbReference>
<dbReference type="InterPro" id="IPR035976">
    <property type="entry name" value="Sushi/SCR/CCP_sf"/>
</dbReference>
<feature type="chain" id="PRO_5042775288" evidence="4">
    <location>
        <begin position="23"/>
        <end position="847"/>
    </location>
</feature>
<dbReference type="GeneID" id="100166562"/>
<dbReference type="OrthoDB" id="6107927at2759"/>
<dbReference type="InterPro" id="IPR001212">
    <property type="entry name" value="Somatomedin_B_dom"/>
</dbReference>
<organism evidence="8 9">
    <name type="scientific">Acyrthosiphon pisum</name>
    <name type="common">Pea aphid</name>
    <dbReference type="NCBI Taxonomy" id="7029"/>
    <lineage>
        <taxon>Eukaryota</taxon>
        <taxon>Metazoa</taxon>
        <taxon>Ecdysozoa</taxon>
        <taxon>Arthropoda</taxon>
        <taxon>Hexapoda</taxon>
        <taxon>Insecta</taxon>
        <taxon>Pterygota</taxon>
        <taxon>Neoptera</taxon>
        <taxon>Paraneoptera</taxon>
        <taxon>Hemiptera</taxon>
        <taxon>Sternorrhyncha</taxon>
        <taxon>Aphidomorpha</taxon>
        <taxon>Aphidoidea</taxon>
        <taxon>Aphididae</taxon>
        <taxon>Macrosiphini</taxon>
        <taxon>Acyrthosiphon</taxon>
    </lineage>
</organism>
<dbReference type="Gene3D" id="2.10.70.10">
    <property type="entry name" value="Complement Module, domain 1"/>
    <property type="match status" value="1"/>
</dbReference>
<dbReference type="SUPFAM" id="SSF57535">
    <property type="entry name" value="Complement control module/SCR domain"/>
    <property type="match status" value="1"/>
</dbReference>
<keyword evidence="2" id="KW-0768">Sushi</keyword>
<dbReference type="RefSeq" id="XP_001950627.2">
    <property type="nucleotide sequence ID" value="XM_001950592.4"/>
</dbReference>
<dbReference type="KEGG" id="api:100166562"/>
<accession>A0A8R2NNM8</accession>
<feature type="disulfide bond" evidence="2">
    <location>
        <begin position="109"/>
        <end position="136"/>
    </location>
</feature>
<reference evidence="8" key="2">
    <citation type="submission" date="2022-06" db="UniProtKB">
        <authorList>
            <consortium name="EnsemblMetazoa"/>
        </authorList>
    </citation>
    <scope>IDENTIFICATION</scope>
</reference>
<keyword evidence="3" id="KW-0472">Membrane</keyword>
<dbReference type="InterPro" id="IPR000998">
    <property type="entry name" value="MAM_dom"/>
</dbReference>